<dbReference type="SMART" id="SM00506">
    <property type="entry name" value="A1pp"/>
    <property type="match status" value="3"/>
</dbReference>
<comment type="subcellular location">
    <subcellularLocation>
        <location evidence="1">Nucleus</location>
    </subcellularLocation>
</comment>
<dbReference type="SUPFAM" id="SSF56399">
    <property type="entry name" value="ADP-ribosylation"/>
    <property type="match status" value="1"/>
</dbReference>
<dbReference type="InterPro" id="IPR002589">
    <property type="entry name" value="Macro_dom"/>
</dbReference>
<comment type="caution">
    <text evidence="10">The sequence shown here is derived from an EMBL/GenBank/DDBJ whole genome shotgun (WGS) entry which is preliminary data.</text>
</comment>
<dbReference type="PROSITE" id="PS51154">
    <property type="entry name" value="MACRO"/>
    <property type="match status" value="3"/>
</dbReference>
<name>A0ABN8RVR4_9CNID</name>
<dbReference type="PANTHER" id="PTHR14453">
    <property type="entry name" value="PARP/ZINC FINGER CCCH TYPE DOMAIN CONTAINING PROTEIN"/>
    <property type="match status" value="1"/>
</dbReference>
<dbReference type="Gene3D" id="3.30.720.50">
    <property type="match status" value="1"/>
</dbReference>
<dbReference type="Pfam" id="PF01661">
    <property type="entry name" value="Macro"/>
    <property type="match status" value="3"/>
</dbReference>
<keyword evidence="11" id="KW-1185">Reference proteome</keyword>
<dbReference type="InterPro" id="IPR004170">
    <property type="entry name" value="WWE_dom"/>
</dbReference>
<evidence type="ECO:0000259" key="7">
    <source>
        <dbReference type="PROSITE" id="PS50918"/>
    </source>
</evidence>
<keyword evidence="4 6" id="KW-0520">NAD</keyword>
<keyword evidence="2 6" id="KW-0328">Glycosyltransferase</keyword>
<dbReference type="SUPFAM" id="SSF52949">
    <property type="entry name" value="Macro domain-like"/>
    <property type="match status" value="3"/>
</dbReference>
<evidence type="ECO:0000256" key="4">
    <source>
        <dbReference type="ARBA" id="ARBA00023027"/>
    </source>
</evidence>
<dbReference type="PROSITE" id="PS50918">
    <property type="entry name" value="WWE"/>
    <property type="match status" value="1"/>
</dbReference>
<feature type="non-terminal residue" evidence="10">
    <location>
        <position position="1"/>
    </location>
</feature>
<evidence type="ECO:0000256" key="3">
    <source>
        <dbReference type="ARBA" id="ARBA00022679"/>
    </source>
</evidence>
<evidence type="ECO:0000259" key="8">
    <source>
        <dbReference type="PROSITE" id="PS51059"/>
    </source>
</evidence>
<evidence type="ECO:0000256" key="6">
    <source>
        <dbReference type="RuleBase" id="RU362114"/>
    </source>
</evidence>
<evidence type="ECO:0000313" key="10">
    <source>
        <dbReference type="EMBL" id="CAH3183233.1"/>
    </source>
</evidence>
<feature type="domain" description="Macro" evidence="9">
    <location>
        <begin position="273"/>
        <end position="448"/>
    </location>
</feature>
<feature type="domain" description="Macro" evidence="9">
    <location>
        <begin position="627"/>
        <end position="790"/>
    </location>
</feature>
<dbReference type="Pfam" id="PF00644">
    <property type="entry name" value="PARP"/>
    <property type="match status" value="1"/>
</dbReference>
<dbReference type="PANTHER" id="PTHR14453:SF67">
    <property type="entry name" value="POLY [ADP-RIBOSE] POLYMERASE"/>
    <property type="match status" value="1"/>
</dbReference>
<sequence length="1192" mass="130794">AELKEEIECGSIDVKKYLLRCVSSMQDTFGVKVQDKEDSLKFCISGSDQGLKKAVVNMFSEGIEILTHVVNQPGLRNFLKSGDLDVRIKKIEDQENCFIRIEENPGPRATTSQSHAVDSATSGFVTSSGSNTLVTAHGHPSWKSGDIMKEQSNDKRNPSYPLSTMNNIFHYISPCCICVNLRFVIRCTVSNIVAEHKTKSCPVISNACLFDLRLPPLEASRIMLDETAKTCEQSPHTTLKDILFFSITIFYHKDQALIGAFNQEAMKLRNPTSTARITDRTGGMEVEVIQGDITQETTESIVNVIGCNMDMYNFGQLSKIIAEKSGLQVQQECRQMGRQRPGSAVMTSGGRLAVKHIIHIVTESSDKAHLQRCLEEGLRQADTNGIKSISVPAIGTGGYGLPAAESAQMIFQALKNLGGNFRNISKVHIVVFQAKMMKAFQQHHKKSLLTPLTAVAAPSMFSIPVKVDVVTGDLTKESSEAIVNVIGTNLNMNNFGQLSRVIAQSCGPQVQQELNRKGTQAPGSAVMTSGGRLNAKHIIHIVAATADKEHLQKCLEEGLRLADAKGIKSISFPAIGTGGFGLSASESAQLIFQALNMGENFESISTVRIVVFQTQLVQAFRRESPIKVDVVNGNLTQENSDAIVNVVGTDLNMKNFGQLSNAIAQTCGPQVQQELNQKGTQAPGSAVMTSGGTLMAKHIIHIVAATADEQHLQTCLEKGLRLADVNGIKTISIPAFGARGFGLSVAESAKLIFQALRNIGGHFKSISTVSIVVFRKQMIQAFLHEQQKYPLPPRMTVSQGSSGNMKAAHSSSKLTVKVWVTGGKHDVQKAMGELNALFSRACITKKVDLEGIGSLSETQVNQLKLEADQCDMEITIDKTLQSIKLRGSSADFPDMVTKITDEINKGIKKEKKEKEDDNANLVSSVVEWSYTLNDGRKQVFDKTTNANLEMARSKHESTKTVLVNGKEFVIDLKSETGRWRGKRMKITRTVKGGNLSEGNSLPDNWAPMTGHEKVTLVTLNTTSIEYQDVLRKFQATVPHVKVQRIERVQNPELYRTFMGKKQEMDKRCGGNSERRLFHGTDGKSITAINSQGFNRNFCGKNGTRYGHGVYFARDASYSLNYTGGASGGGAMYLARVLVGEYCQGRPGILQPDPKDKRRIDILYDSVVDRTLNPTVFVVFNDAQCYPEYIIRF</sequence>
<feature type="domain" description="WWE" evidence="7">
    <location>
        <begin position="914"/>
        <end position="992"/>
    </location>
</feature>
<dbReference type="InterPro" id="IPR037197">
    <property type="entry name" value="WWE_dom_sf"/>
</dbReference>
<reference evidence="10 11" key="1">
    <citation type="submission" date="2022-05" db="EMBL/GenBank/DDBJ databases">
        <authorList>
            <consortium name="Genoscope - CEA"/>
            <person name="William W."/>
        </authorList>
    </citation>
    <scope>NUCLEOTIDE SEQUENCE [LARGE SCALE GENOMIC DNA]</scope>
</reference>
<dbReference type="Gene3D" id="3.90.228.10">
    <property type="match status" value="1"/>
</dbReference>
<dbReference type="PROSITE" id="PS51059">
    <property type="entry name" value="PARP_CATALYTIC"/>
    <property type="match status" value="1"/>
</dbReference>
<dbReference type="InterPro" id="IPR043472">
    <property type="entry name" value="Macro_dom-like"/>
</dbReference>
<dbReference type="Pfam" id="PF22005">
    <property type="entry name" value="WWE_1"/>
    <property type="match status" value="1"/>
</dbReference>
<proteinExistence type="predicted"/>
<feature type="domain" description="PARP catalytic" evidence="8">
    <location>
        <begin position="1001"/>
        <end position="1192"/>
    </location>
</feature>
<feature type="domain" description="Macro" evidence="9">
    <location>
        <begin position="454"/>
        <end position="628"/>
    </location>
</feature>
<dbReference type="Gene3D" id="3.40.220.10">
    <property type="entry name" value="Leucine Aminopeptidase, subunit E, domain 1"/>
    <property type="match status" value="3"/>
</dbReference>
<evidence type="ECO:0000256" key="2">
    <source>
        <dbReference type="ARBA" id="ARBA00022676"/>
    </source>
</evidence>
<dbReference type="CDD" id="cd01439">
    <property type="entry name" value="TCCD_inducible_PARP_like"/>
    <property type="match status" value="1"/>
</dbReference>
<evidence type="ECO:0000256" key="1">
    <source>
        <dbReference type="ARBA" id="ARBA00004123"/>
    </source>
</evidence>
<gene>
    <name evidence="10" type="ORF">PLOB_00028153</name>
</gene>
<dbReference type="SUPFAM" id="SSF117839">
    <property type="entry name" value="WWE domain"/>
    <property type="match status" value="1"/>
</dbReference>
<dbReference type="InterPro" id="IPR012317">
    <property type="entry name" value="Poly(ADP-ribose)pol_cat_dom"/>
</dbReference>
<dbReference type="Proteomes" id="UP001159405">
    <property type="component" value="Unassembled WGS sequence"/>
</dbReference>
<keyword evidence="5" id="KW-0539">Nucleus</keyword>
<protein>
    <recommendedName>
        <fullName evidence="6">Poly [ADP-ribose] polymerase</fullName>
        <shortName evidence="6">PARP</shortName>
        <ecNumber evidence="6">2.4.2.-</ecNumber>
    </recommendedName>
</protein>
<dbReference type="EMBL" id="CALNXK010000347">
    <property type="protein sequence ID" value="CAH3183233.1"/>
    <property type="molecule type" value="Genomic_DNA"/>
</dbReference>
<organism evidence="10 11">
    <name type="scientific">Porites lobata</name>
    <dbReference type="NCBI Taxonomy" id="104759"/>
    <lineage>
        <taxon>Eukaryota</taxon>
        <taxon>Metazoa</taxon>
        <taxon>Cnidaria</taxon>
        <taxon>Anthozoa</taxon>
        <taxon>Hexacorallia</taxon>
        <taxon>Scleractinia</taxon>
        <taxon>Fungiina</taxon>
        <taxon>Poritidae</taxon>
        <taxon>Porites</taxon>
    </lineage>
</organism>
<evidence type="ECO:0000259" key="9">
    <source>
        <dbReference type="PROSITE" id="PS51154"/>
    </source>
</evidence>
<evidence type="ECO:0000313" key="11">
    <source>
        <dbReference type="Proteomes" id="UP001159405"/>
    </source>
</evidence>
<accession>A0ABN8RVR4</accession>
<dbReference type="EC" id="2.4.2.-" evidence="6"/>
<evidence type="ECO:0000256" key="5">
    <source>
        <dbReference type="ARBA" id="ARBA00023242"/>
    </source>
</evidence>
<dbReference type="InterPro" id="IPR052056">
    <property type="entry name" value="Mono-ARTD/PARP"/>
</dbReference>
<keyword evidence="3 6" id="KW-0808">Transferase</keyword>
<dbReference type="InterPro" id="IPR054596">
    <property type="entry name" value="PARP14_WWE"/>
</dbReference>